<feature type="domain" description="DUF2062" evidence="2">
    <location>
        <begin position="28"/>
        <end position="157"/>
    </location>
</feature>
<feature type="transmembrane region" description="Helical" evidence="1">
    <location>
        <begin position="41"/>
        <end position="61"/>
    </location>
</feature>
<dbReference type="PANTHER" id="PTHR40547">
    <property type="entry name" value="SLL0298 PROTEIN"/>
    <property type="match status" value="1"/>
</dbReference>
<reference evidence="3" key="1">
    <citation type="submission" date="2016-10" db="EMBL/GenBank/DDBJ databases">
        <authorList>
            <person name="de Groot N.N."/>
        </authorList>
    </citation>
    <scope>NUCLEOTIDE SEQUENCE</scope>
</reference>
<keyword evidence="1" id="KW-0812">Transmembrane</keyword>
<sequence length="169" mass="20288">MIRQFFRKAATHKDKFDHILDKYKIPREYFNINRKMITKGILVGLFWGFIPMPMQMAGVMVTTPLLRFNVPIGLATVWLSNPFTYPPLWYLEYVTGNFILGYEGVHDVHLSMQWFEDNWDHIVVPLYVGTAFYSTIVAYLIYLLLNWMWKRSAMREWHERKCKRDKQVD</sequence>
<dbReference type="EMBL" id="FPHL01000021">
    <property type="protein sequence ID" value="SFV60000.1"/>
    <property type="molecule type" value="Genomic_DNA"/>
</dbReference>
<protein>
    <recommendedName>
        <fullName evidence="2">DUF2062 domain-containing protein</fullName>
    </recommendedName>
</protein>
<evidence type="ECO:0000313" key="3">
    <source>
        <dbReference type="EMBL" id="SFV60000.1"/>
    </source>
</evidence>
<dbReference type="Pfam" id="PF09835">
    <property type="entry name" value="DUF2062"/>
    <property type="match status" value="1"/>
</dbReference>
<gene>
    <name evidence="3" type="ORF">MNB_SV-10-50</name>
</gene>
<proteinExistence type="predicted"/>
<name>A0A1W1C2D2_9ZZZZ</name>
<keyword evidence="1" id="KW-1133">Transmembrane helix</keyword>
<keyword evidence="1" id="KW-0472">Membrane</keyword>
<accession>A0A1W1C2D2</accession>
<dbReference type="AlphaFoldDB" id="A0A1W1C2D2"/>
<evidence type="ECO:0000256" key="1">
    <source>
        <dbReference type="SAM" id="Phobius"/>
    </source>
</evidence>
<dbReference type="PANTHER" id="PTHR40547:SF1">
    <property type="entry name" value="SLL0298 PROTEIN"/>
    <property type="match status" value="1"/>
</dbReference>
<organism evidence="3">
    <name type="scientific">hydrothermal vent metagenome</name>
    <dbReference type="NCBI Taxonomy" id="652676"/>
    <lineage>
        <taxon>unclassified sequences</taxon>
        <taxon>metagenomes</taxon>
        <taxon>ecological metagenomes</taxon>
    </lineage>
</organism>
<feature type="transmembrane region" description="Helical" evidence="1">
    <location>
        <begin position="122"/>
        <end position="145"/>
    </location>
</feature>
<evidence type="ECO:0000259" key="2">
    <source>
        <dbReference type="Pfam" id="PF09835"/>
    </source>
</evidence>
<dbReference type="InterPro" id="IPR018639">
    <property type="entry name" value="DUF2062"/>
</dbReference>